<dbReference type="FunFam" id="1.20.1250.20:FF:000082">
    <property type="entry name" value="MFS multidrug transporter, putative"/>
    <property type="match status" value="1"/>
</dbReference>
<dbReference type="PANTHER" id="PTHR23502:SF134">
    <property type="entry name" value="MAJOR FACILITATOR SUPERFAMILY (MFS) PROFILE DOMAIN-CONTAINING PROTEIN-RELATED"/>
    <property type="match status" value="1"/>
</dbReference>
<proteinExistence type="predicted"/>
<dbReference type="GO" id="GO:0042908">
    <property type="term" value="P:xenobiotic transport"/>
    <property type="evidence" value="ECO:0007669"/>
    <property type="project" value="UniProtKB-ARBA"/>
</dbReference>
<dbReference type="PANTHER" id="PTHR23502">
    <property type="entry name" value="MAJOR FACILITATOR SUPERFAMILY"/>
    <property type="match status" value="1"/>
</dbReference>
<name>A0A9P7ANF9_9AGAM</name>
<dbReference type="Proteomes" id="UP000719766">
    <property type="component" value="Unassembled WGS sequence"/>
</dbReference>
<keyword evidence="2 5" id="KW-0812">Transmembrane</keyword>
<feature type="transmembrane region" description="Helical" evidence="5">
    <location>
        <begin position="178"/>
        <end position="200"/>
    </location>
</feature>
<keyword evidence="8" id="KW-1185">Reference proteome</keyword>
<dbReference type="GO" id="GO:0140115">
    <property type="term" value="P:export across plasma membrane"/>
    <property type="evidence" value="ECO:0007669"/>
    <property type="project" value="UniProtKB-ARBA"/>
</dbReference>
<evidence type="ECO:0000313" key="7">
    <source>
        <dbReference type="EMBL" id="KAG1793091.1"/>
    </source>
</evidence>
<gene>
    <name evidence="7" type="ORF">HD556DRAFT_1443847</name>
</gene>
<feature type="transmembrane region" description="Helical" evidence="5">
    <location>
        <begin position="148"/>
        <end position="166"/>
    </location>
</feature>
<evidence type="ECO:0000313" key="8">
    <source>
        <dbReference type="Proteomes" id="UP000719766"/>
    </source>
</evidence>
<keyword evidence="3 5" id="KW-1133">Transmembrane helix</keyword>
<comment type="caution">
    <text evidence="7">The sequence shown here is derived from an EMBL/GenBank/DDBJ whole genome shotgun (WGS) entry which is preliminary data.</text>
</comment>
<dbReference type="GeneID" id="64600456"/>
<evidence type="ECO:0000256" key="4">
    <source>
        <dbReference type="ARBA" id="ARBA00023136"/>
    </source>
</evidence>
<accession>A0A9P7ANF9</accession>
<dbReference type="InterPro" id="IPR011701">
    <property type="entry name" value="MFS"/>
</dbReference>
<feature type="transmembrane region" description="Helical" evidence="5">
    <location>
        <begin position="206"/>
        <end position="229"/>
    </location>
</feature>
<dbReference type="SUPFAM" id="SSF103473">
    <property type="entry name" value="MFS general substrate transporter"/>
    <property type="match status" value="1"/>
</dbReference>
<dbReference type="PROSITE" id="PS00216">
    <property type="entry name" value="SUGAR_TRANSPORT_1"/>
    <property type="match status" value="1"/>
</dbReference>
<feature type="transmembrane region" description="Helical" evidence="5">
    <location>
        <begin position="389"/>
        <end position="409"/>
    </location>
</feature>
<dbReference type="InterPro" id="IPR036259">
    <property type="entry name" value="MFS_trans_sf"/>
</dbReference>
<feature type="transmembrane region" description="Helical" evidence="5">
    <location>
        <begin position="415"/>
        <end position="441"/>
    </location>
</feature>
<feature type="transmembrane region" description="Helical" evidence="5">
    <location>
        <begin position="343"/>
        <end position="368"/>
    </location>
</feature>
<feature type="domain" description="Major facilitator superfamily (MFS) profile" evidence="6">
    <location>
        <begin position="44"/>
        <end position="509"/>
    </location>
</feature>
<protein>
    <submittedName>
        <fullName evidence="7">MFS general substrate transporter</fullName>
    </submittedName>
</protein>
<dbReference type="InterPro" id="IPR020846">
    <property type="entry name" value="MFS_dom"/>
</dbReference>
<reference evidence="7" key="1">
    <citation type="journal article" date="2020" name="New Phytol.">
        <title>Comparative genomics reveals dynamic genome evolution in host specialist ectomycorrhizal fungi.</title>
        <authorList>
            <person name="Lofgren L.A."/>
            <person name="Nguyen N.H."/>
            <person name="Vilgalys R."/>
            <person name="Ruytinx J."/>
            <person name="Liao H.L."/>
            <person name="Branco S."/>
            <person name="Kuo A."/>
            <person name="LaButti K."/>
            <person name="Lipzen A."/>
            <person name="Andreopoulos W."/>
            <person name="Pangilinan J."/>
            <person name="Riley R."/>
            <person name="Hundley H."/>
            <person name="Na H."/>
            <person name="Barry K."/>
            <person name="Grigoriev I.V."/>
            <person name="Stajich J.E."/>
            <person name="Kennedy P.G."/>
        </authorList>
    </citation>
    <scope>NUCLEOTIDE SEQUENCE</scope>
    <source>
        <strain evidence="7">S12</strain>
    </source>
</reference>
<organism evidence="7 8">
    <name type="scientific">Suillus plorans</name>
    <dbReference type="NCBI Taxonomy" id="116603"/>
    <lineage>
        <taxon>Eukaryota</taxon>
        <taxon>Fungi</taxon>
        <taxon>Dikarya</taxon>
        <taxon>Basidiomycota</taxon>
        <taxon>Agaricomycotina</taxon>
        <taxon>Agaricomycetes</taxon>
        <taxon>Agaricomycetidae</taxon>
        <taxon>Boletales</taxon>
        <taxon>Suillineae</taxon>
        <taxon>Suillaceae</taxon>
        <taxon>Suillus</taxon>
    </lineage>
</organism>
<dbReference type="Gene3D" id="1.20.1250.20">
    <property type="entry name" value="MFS general substrate transporter like domains"/>
    <property type="match status" value="1"/>
</dbReference>
<evidence type="ECO:0000256" key="5">
    <source>
        <dbReference type="SAM" id="Phobius"/>
    </source>
</evidence>
<dbReference type="Pfam" id="PF07690">
    <property type="entry name" value="MFS_1"/>
    <property type="match status" value="1"/>
</dbReference>
<feature type="transmembrane region" description="Helical" evidence="5">
    <location>
        <begin position="117"/>
        <end position="136"/>
    </location>
</feature>
<dbReference type="AlphaFoldDB" id="A0A9P7ANF9"/>
<evidence type="ECO:0000256" key="3">
    <source>
        <dbReference type="ARBA" id="ARBA00022989"/>
    </source>
</evidence>
<feature type="transmembrane region" description="Helical" evidence="5">
    <location>
        <begin position="486"/>
        <end position="504"/>
    </location>
</feature>
<dbReference type="RefSeq" id="XP_041159580.1">
    <property type="nucleotide sequence ID" value="XM_041306692.1"/>
</dbReference>
<dbReference type="OrthoDB" id="5376138at2759"/>
<keyword evidence="4 5" id="KW-0472">Membrane</keyword>
<dbReference type="InterPro" id="IPR005829">
    <property type="entry name" value="Sugar_transporter_CS"/>
</dbReference>
<comment type="subcellular location">
    <subcellularLocation>
        <location evidence="1">Membrane</location>
        <topology evidence="1">Multi-pass membrane protein</topology>
    </subcellularLocation>
</comment>
<sequence length="536" mass="59533">MGTDNAPENMSSMLLNVPISPVKTLSLGTLPNANKSASAIGSPTDSVYAASTIVSPTDSFYVEFRCGDSRNPINYSWVRKWCITLFVCAFNGITSPATPSFAMGYDSMIRDLNCTRFQATVAYCLYSLGFGIVPLFTSALSEEIGRRPIYLVSVFLGAMCNVLAAFSDNIQTVMVARILGGASASTGAILVGGTIADIWGPEERSLPMAVFSMVSMVTTGLGSIISAWLELNPHLQWRWIQRIQAMRGTYFLLSLLIMEETRSQIILRRIAKKLCKETGDDRYRVRGEETRPKLSAMIKMSCTRPIMFVFTEPIVTSICIWVFFMSGVLYVQIGSVSGVFKHIYHFNVGQSGLVFITVVVGSILGLFANFYQDVLYRKCVSRRGPEARLYIACLVALLLPTSIFIYAWTADSRIFWMWPVVGLSIFMFCSFVSYQVVFIYLADCYGPMASSALAGQGLARNMGSFGFPLFSHIMFKKLTYKWANTIFGGVAVILIPVPFILFLYGPSLRKRSTVCSQLMQDEEKPEQLEFPKSQLN</sequence>
<dbReference type="GO" id="GO:0022857">
    <property type="term" value="F:transmembrane transporter activity"/>
    <property type="evidence" value="ECO:0007669"/>
    <property type="project" value="InterPro"/>
</dbReference>
<evidence type="ECO:0000259" key="6">
    <source>
        <dbReference type="PROSITE" id="PS50850"/>
    </source>
</evidence>
<feature type="transmembrane region" description="Helical" evidence="5">
    <location>
        <begin position="306"/>
        <end position="331"/>
    </location>
</feature>
<dbReference type="GO" id="GO:0005886">
    <property type="term" value="C:plasma membrane"/>
    <property type="evidence" value="ECO:0007669"/>
    <property type="project" value="TreeGrafter"/>
</dbReference>
<evidence type="ECO:0000256" key="2">
    <source>
        <dbReference type="ARBA" id="ARBA00022692"/>
    </source>
</evidence>
<evidence type="ECO:0000256" key="1">
    <source>
        <dbReference type="ARBA" id="ARBA00004141"/>
    </source>
</evidence>
<dbReference type="PROSITE" id="PS50850">
    <property type="entry name" value="MFS"/>
    <property type="match status" value="1"/>
</dbReference>
<dbReference type="EMBL" id="JABBWE010000032">
    <property type="protein sequence ID" value="KAG1793091.1"/>
    <property type="molecule type" value="Genomic_DNA"/>
</dbReference>